<dbReference type="SMART" id="SM00028">
    <property type="entry name" value="TPR"/>
    <property type="match status" value="2"/>
</dbReference>
<keyword evidence="1" id="KW-0802">TPR repeat</keyword>
<dbReference type="Proteomes" id="UP001596020">
    <property type="component" value="Unassembled WGS sequence"/>
</dbReference>
<dbReference type="EMBL" id="JBHSGO010000213">
    <property type="protein sequence ID" value="MFC4666711.1"/>
    <property type="molecule type" value="Genomic_DNA"/>
</dbReference>
<accession>A0ABV9KAL7</accession>
<evidence type="ECO:0000313" key="3">
    <source>
        <dbReference type="Proteomes" id="UP001596020"/>
    </source>
</evidence>
<keyword evidence="3" id="KW-1185">Reference proteome</keyword>
<dbReference type="Gene3D" id="1.25.40.10">
    <property type="entry name" value="Tetratricopeptide repeat domain"/>
    <property type="match status" value="1"/>
</dbReference>
<proteinExistence type="predicted"/>
<evidence type="ECO:0000256" key="1">
    <source>
        <dbReference type="PROSITE-ProRule" id="PRU00339"/>
    </source>
</evidence>
<feature type="repeat" description="TPR" evidence="1">
    <location>
        <begin position="640"/>
        <end position="673"/>
    </location>
</feature>
<dbReference type="RefSeq" id="WP_380080043.1">
    <property type="nucleotide sequence ID" value="NZ_JBHSGO010000213.1"/>
</dbReference>
<protein>
    <submittedName>
        <fullName evidence="2">Tetratricopeptide repeat protein</fullName>
    </submittedName>
</protein>
<comment type="caution">
    <text evidence="2">The sequence shown here is derived from an EMBL/GenBank/DDBJ whole genome shotgun (WGS) entry which is preliminary data.</text>
</comment>
<dbReference type="PROSITE" id="PS50005">
    <property type="entry name" value="TPR"/>
    <property type="match status" value="1"/>
</dbReference>
<dbReference type="SUPFAM" id="SSF48452">
    <property type="entry name" value="TPR-like"/>
    <property type="match status" value="1"/>
</dbReference>
<organism evidence="2 3">
    <name type="scientific">Falsiporphyromonas endometrii</name>
    <dbReference type="NCBI Taxonomy" id="1387297"/>
    <lineage>
        <taxon>Bacteria</taxon>
        <taxon>Pseudomonadati</taxon>
        <taxon>Bacteroidota</taxon>
        <taxon>Bacteroidia</taxon>
        <taxon>Bacteroidales</taxon>
        <taxon>Porphyromonadaceae</taxon>
        <taxon>Falsiporphyromonas</taxon>
    </lineage>
</organism>
<evidence type="ECO:0000313" key="2">
    <source>
        <dbReference type="EMBL" id="MFC4666711.1"/>
    </source>
</evidence>
<reference evidence="3" key="1">
    <citation type="journal article" date="2019" name="Int. J. Syst. Evol. Microbiol.">
        <title>The Global Catalogue of Microorganisms (GCM) 10K type strain sequencing project: providing services to taxonomists for standard genome sequencing and annotation.</title>
        <authorList>
            <consortium name="The Broad Institute Genomics Platform"/>
            <consortium name="The Broad Institute Genome Sequencing Center for Infectious Disease"/>
            <person name="Wu L."/>
            <person name="Ma J."/>
        </authorList>
    </citation>
    <scope>NUCLEOTIDE SEQUENCE [LARGE SCALE GENOMIC DNA]</scope>
    <source>
        <strain evidence="3">CGMCC 4.7357</strain>
    </source>
</reference>
<dbReference type="InterPro" id="IPR011990">
    <property type="entry name" value="TPR-like_helical_dom_sf"/>
</dbReference>
<name>A0ABV9KAL7_9PORP</name>
<gene>
    <name evidence="2" type="ORF">ACFO3G_08900</name>
</gene>
<sequence length="712" mass="82585">MENRKKEIYHLIDCKDIGSAISMLYNEVYTDSTSFEQQLNELKGVYHSLLSFYADGLKDPNRPEMIHFLQCKLLTLTDAIFRQRESRSSADLYYSKLRVYLGVSSNSLSDLLSRSQQQIEDRPAYERIIQTAFEMVWTSSFLSDDDKNAIDTLPEDEQALLISALCLGRKEWWCTSDIQYLLSKLIDSATPQKVLARIYVELVLIFKVHPLHASLFKKELEGVFSAVSDTSNIVSLMQLVYKSFYMSMTTERMTEGMQRKLRKSMENMDVDISKLGSIEDLNSLLEKSGEQPEWKNRMESSGELEKTLREFNELQEEGMDMMHSSFMNLKTDFFFRNVSNWFIPFSMDHSRIRRICEDIPVAKEMGPLFTRELCDSDRFSFFFMLESLPAAAKSQMLDGFAGSLDQLSREMPDFIKQTQGGKLDIEIRSYIKGLYRFYKLYDLKSEFTDVFKTPLPFNLPLIGSLVSDYDFRVMLADVMISHEFYDLAIPILKDLCHEFKHAALYEKMGYALQKEKDYVSAMKFYKRADVLSNGEPSQWLYKQMAFCARQEGDLQKAYEIFMEMYELKMDSRAILLAGSCLLDLQRYGEAAKIFEQYMFEADRRDLFCLRPLAWCAFKEHHPDKALSLYEEICSTGKADASDYLNAGHCYFILSQVKKAVSMYRNSLSLKGNDAKAFVTMFKKDYRDLKSYGLKEADLSLMCDAVVFPLDLI</sequence>
<dbReference type="InterPro" id="IPR019734">
    <property type="entry name" value="TPR_rpt"/>
</dbReference>